<dbReference type="AlphaFoldDB" id="A0A8X6RLD7"/>
<evidence type="ECO:0000313" key="1">
    <source>
        <dbReference type="EMBL" id="GFX97526.1"/>
    </source>
</evidence>
<organism evidence="1 2">
    <name type="scientific">Trichonephila clavipes</name>
    <name type="common">Golden silk orbweaver</name>
    <name type="synonym">Nephila clavipes</name>
    <dbReference type="NCBI Taxonomy" id="2585209"/>
    <lineage>
        <taxon>Eukaryota</taxon>
        <taxon>Metazoa</taxon>
        <taxon>Ecdysozoa</taxon>
        <taxon>Arthropoda</taxon>
        <taxon>Chelicerata</taxon>
        <taxon>Arachnida</taxon>
        <taxon>Araneae</taxon>
        <taxon>Araneomorphae</taxon>
        <taxon>Entelegynae</taxon>
        <taxon>Araneoidea</taxon>
        <taxon>Nephilidae</taxon>
        <taxon>Trichonephila</taxon>
    </lineage>
</organism>
<protein>
    <submittedName>
        <fullName evidence="1">Uncharacterized protein</fullName>
    </submittedName>
</protein>
<reference evidence="1" key="1">
    <citation type="submission" date="2020-08" db="EMBL/GenBank/DDBJ databases">
        <title>Multicomponent nature underlies the extraordinary mechanical properties of spider dragline silk.</title>
        <authorList>
            <person name="Kono N."/>
            <person name="Nakamura H."/>
            <person name="Mori M."/>
            <person name="Yoshida Y."/>
            <person name="Ohtoshi R."/>
            <person name="Malay A.D."/>
            <person name="Moran D.A.P."/>
            <person name="Tomita M."/>
            <person name="Numata K."/>
            <person name="Arakawa K."/>
        </authorList>
    </citation>
    <scope>NUCLEOTIDE SEQUENCE</scope>
</reference>
<evidence type="ECO:0000313" key="2">
    <source>
        <dbReference type="Proteomes" id="UP000887159"/>
    </source>
</evidence>
<gene>
    <name evidence="1" type="ORF">TNCV_2840861</name>
</gene>
<comment type="caution">
    <text evidence="1">The sequence shown here is derived from an EMBL/GenBank/DDBJ whole genome shotgun (WGS) entry which is preliminary data.</text>
</comment>
<keyword evidence="2" id="KW-1185">Reference proteome</keyword>
<dbReference type="Proteomes" id="UP000887159">
    <property type="component" value="Unassembled WGS sequence"/>
</dbReference>
<sequence length="76" mass="8480">MPSKTDRAEGLMHVTSIEAQSPRVDRRVPLPAVSSLPNKELISRTVMAFKECFFPVTCPEDRLAINLVTKVRDILG</sequence>
<proteinExistence type="predicted"/>
<name>A0A8X6RLD7_TRICX</name>
<accession>A0A8X6RLD7</accession>
<dbReference type="EMBL" id="BMAU01021198">
    <property type="protein sequence ID" value="GFX97526.1"/>
    <property type="molecule type" value="Genomic_DNA"/>
</dbReference>